<reference evidence="2" key="1">
    <citation type="journal article" date="2021" name="G3 (Bethesda)">
        <title>Genomic diversity, chromosomal rearrangements, and interspecies hybridization in the ogataea polymorpha species complex.</title>
        <authorList>
            <person name="Hanson S.J."/>
            <person name="Cinneide E.O."/>
            <person name="Salzberg L.I."/>
            <person name="Wolfe K.H."/>
            <person name="McGowan J."/>
            <person name="Fitzpatrick D.A."/>
            <person name="Matlin K."/>
        </authorList>
    </citation>
    <scope>NUCLEOTIDE SEQUENCE</scope>
    <source>
        <strain evidence="2">83-405-1</strain>
    </source>
</reference>
<dbReference type="Pfam" id="PF09749">
    <property type="entry name" value="HVSL"/>
    <property type="match status" value="1"/>
</dbReference>
<dbReference type="Proteomes" id="UP000738402">
    <property type="component" value="Unassembled WGS sequence"/>
</dbReference>
<dbReference type="EMBL" id="JAHLUH010000004">
    <property type="protein sequence ID" value="KAG7728773.1"/>
    <property type="molecule type" value="Genomic_DNA"/>
</dbReference>
<dbReference type="Gene3D" id="3.90.1140.10">
    <property type="entry name" value="Cyclic phosphodiesterase"/>
    <property type="match status" value="1"/>
</dbReference>
<evidence type="ECO:0000256" key="1">
    <source>
        <dbReference type="SAM" id="MobiDB-lite"/>
    </source>
</evidence>
<dbReference type="GO" id="GO:0004518">
    <property type="term" value="F:nuclease activity"/>
    <property type="evidence" value="ECO:0007669"/>
    <property type="project" value="InterPro"/>
</dbReference>
<feature type="compositionally biased region" description="Basic and acidic residues" evidence="1">
    <location>
        <begin position="253"/>
        <end position="263"/>
    </location>
</feature>
<evidence type="ECO:0008006" key="4">
    <source>
        <dbReference type="Google" id="ProtNLM"/>
    </source>
</evidence>
<organism evidence="2 3">
    <name type="scientific">Ogataea haglerorum</name>
    <dbReference type="NCBI Taxonomy" id="1937702"/>
    <lineage>
        <taxon>Eukaryota</taxon>
        <taxon>Fungi</taxon>
        <taxon>Dikarya</taxon>
        <taxon>Ascomycota</taxon>
        <taxon>Saccharomycotina</taxon>
        <taxon>Pichiomycetes</taxon>
        <taxon>Pichiales</taxon>
        <taxon>Pichiaceae</taxon>
        <taxon>Ogataea</taxon>
    </lineage>
</organism>
<comment type="caution">
    <text evidence="2">The sequence shown here is derived from an EMBL/GenBank/DDBJ whole genome shotgun (WGS) entry which is preliminary data.</text>
</comment>
<proteinExistence type="predicted"/>
<dbReference type="InterPro" id="IPR027521">
    <property type="entry name" value="Usb1"/>
</dbReference>
<sequence length="263" mass="29771">MAKLIYAKYISRSPFSMDLQYSSDSESDPQEPLKPPPESFLLKYAETPVFRRKGTPTRRTSHISLHIPLSGEQHALLHSLVQKFWNELCRQCVLDESATLQETLFDELTEAARSLHISLSYNLTFENDEKLREFISLLEEKLPLKTPLKVGFSGEIRLLPSLDRSKQFVALMVDQETRNSLRSTVELINDHVPGNRDGDNNIPYSPDLLHCTIGEVHQKDLQFSAHLQPVTLAAASVVASQGRSKTPLHQKQARREKTNAQVG</sequence>
<evidence type="ECO:0000313" key="2">
    <source>
        <dbReference type="EMBL" id="KAG7728773.1"/>
    </source>
</evidence>
<gene>
    <name evidence="2" type="ORF">KL933_002006</name>
</gene>
<dbReference type="GO" id="GO:0034477">
    <property type="term" value="P:U6 snRNA 3'-end processing"/>
    <property type="evidence" value="ECO:0007669"/>
    <property type="project" value="InterPro"/>
</dbReference>
<feature type="region of interest" description="Disordered" evidence="1">
    <location>
        <begin position="239"/>
        <end position="263"/>
    </location>
</feature>
<evidence type="ECO:0000313" key="3">
    <source>
        <dbReference type="Proteomes" id="UP000738402"/>
    </source>
</evidence>
<protein>
    <recommendedName>
        <fullName evidence="4">U6 snRNA phosphodiesterase</fullName>
    </recommendedName>
</protein>
<dbReference type="AlphaFoldDB" id="A0AAN6I229"/>
<accession>A0AAN6I229</accession>
<name>A0AAN6I229_9ASCO</name>